<dbReference type="HOGENOM" id="CLU_844273_0_0_0"/>
<keyword evidence="1" id="KW-0677">Repeat</keyword>
<feature type="repeat" description="TPR" evidence="3">
    <location>
        <begin position="241"/>
        <end position="274"/>
    </location>
</feature>
<dbReference type="Proteomes" id="UP000007881">
    <property type="component" value="Chromosome"/>
</dbReference>
<proteinExistence type="predicted"/>
<evidence type="ECO:0000313" key="5">
    <source>
        <dbReference type="Proteomes" id="UP000007881"/>
    </source>
</evidence>
<dbReference type="AlphaFoldDB" id="I0IB69"/>
<accession>I0IB69</accession>
<dbReference type="SUPFAM" id="SSF48452">
    <property type="entry name" value="TPR-like"/>
    <property type="match status" value="1"/>
</dbReference>
<gene>
    <name evidence="4" type="ordered locus">PSMK_03480</name>
</gene>
<dbReference type="SMART" id="SM00028">
    <property type="entry name" value="TPR"/>
    <property type="match status" value="6"/>
</dbReference>
<dbReference type="KEGG" id="phm:PSMK_03480"/>
<evidence type="ECO:0000313" key="4">
    <source>
        <dbReference type="EMBL" id="BAM02507.1"/>
    </source>
</evidence>
<protein>
    <submittedName>
        <fullName evidence="4">Uncharacterized protein</fullName>
    </submittedName>
</protein>
<dbReference type="InterPro" id="IPR050498">
    <property type="entry name" value="Ycf3"/>
</dbReference>
<dbReference type="PROSITE" id="PS50005">
    <property type="entry name" value="TPR"/>
    <property type="match status" value="3"/>
</dbReference>
<dbReference type="InterPro" id="IPR019734">
    <property type="entry name" value="TPR_rpt"/>
</dbReference>
<dbReference type="Pfam" id="PF13428">
    <property type="entry name" value="TPR_14"/>
    <property type="match status" value="1"/>
</dbReference>
<dbReference type="STRING" id="1142394.PSMK_03480"/>
<feature type="repeat" description="TPR" evidence="3">
    <location>
        <begin position="140"/>
        <end position="173"/>
    </location>
</feature>
<dbReference type="InterPro" id="IPR011990">
    <property type="entry name" value="TPR-like_helical_dom_sf"/>
</dbReference>
<keyword evidence="5" id="KW-1185">Reference proteome</keyword>
<dbReference type="GO" id="GO:0009279">
    <property type="term" value="C:cell outer membrane"/>
    <property type="evidence" value="ECO:0007669"/>
    <property type="project" value="TreeGrafter"/>
</dbReference>
<evidence type="ECO:0000256" key="3">
    <source>
        <dbReference type="PROSITE-ProRule" id="PRU00339"/>
    </source>
</evidence>
<evidence type="ECO:0000256" key="1">
    <source>
        <dbReference type="ARBA" id="ARBA00022737"/>
    </source>
</evidence>
<dbReference type="RefSeq" id="WP_014435727.1">
    <property type="nucleotide sequence ID" value="NC_017080.1"/>
</dbReference>
<feature type="repeat" description="TPR" evidence="3">
    <location>
        <begin position="72"/>
        <end position="105"/>
    </location>
</feature>
<evidence type="ECO:0000256" key="2">
    <source>
        <dbReference type="ARBA" id="ARBA00022803"/>
    </source>
</evidence>
<name>I0IB69_PHYMF</name>
<dbReference type="PANTHER" id="PTHR44858:SF1">
    <property type="entry name" value="UDP-N-ACETYLGLUCOSAMINE--PEPTIDE N-ACETYLGLUCOSAMINYLTRANSFERASE SPINDLY-RELATED"/>
    <property type="match status" value="1"/>
</dbReference>
<dbReference type="GO" id="GO:0046813">
    <property type="term" value="P:receptor-mediated virion attachment to host cell"/>
    <property type="evidence" value="ECO:0007669"/>
    <property type="project" value="TreeGrafter"/>
</dbReference>
<dbReference type="Pfam" id="PF13432">
    <property type="entry name" value="TPR_16"/>
    <property type="match status" value="2"/>
</dbReference>
<dbReference type="PANTHER" id="PTHR44858">
    <property type="entry name" value="TETRATRICOPEPTIDE REPEAT PROTEIN 6"/>
    <property type="match status" value="1"/>
</dbReference>
<dbReference type="Gene3D" id="1.25.40.10">
    <property type="entry name" value="Tetratricopeptide repeat domain"/>
    <property type="match status" value="3"/>
</dbReference>
<organism evidence="4 5">
    <name type="scientific">Phycisphaera mikurensis (strain NBRC 102666 / KCTC 22515 / FYK2301M01)</name>
    <dbReference type="NCBI Taxonomy" id="1142394"/>
    <lineage>
        <taxon>Bacteria</taxon>
        <taxon>Pseudomonadati</taxon>
        <taxon>Planctomycetota</taxon>
        <taxon>Phycisphaerae</taxon>
        <taxon>Phycisphaerales</taxon>
        <taxon>Phycisphaeraceae</taxon>
        <taxon>Phycisphaera</taxon>
    </lineage>
</organism>
<sequence>MTRTTLPRFRTGVLLVALMLLPLAGCRTGGGSGGREAALIRVSEARELGDRGFGDEGLALLRLVLEEDPRFLEAHLGEAHIYRGRGDTEAALAAYQRAEAIDPSSFPAAYGSALMQHLGGRLDEAVDGYLRALRLEAESFDAARDLAAAYLQLGQPERALAPAQRATRLDPSSQPAWSNLAVTQAMLGRWDDVIASYRRAAELGSLDDPMLLGLANAHLTQGNYERAINVLASLQRRKPSLRGHERLAYAYLKLERPREALDAYEQALAIEPADVASLNGSAIAHLTLHHRQPAASGYHRITGVDRLRRSLRESPQQARIVDLLARYGG</sequence>
<dbReference type="eggNOG" id="COG0457">
    <property type="taxonomic scope" value="Bacteria"/>
</dbReference>
<dbReference type="OrthoDB" id="275470at2"/>
<reference evidence="4 5" key="1">
    <citation type="submission" date="2012-02" db="EMBL/GenBank/DDBJ databases">
        <title>Complete genome sequence of Phycisphaera mikurensis NBRC 102666.</title>
        <authorList>
            <person name="Ankai A."/>
            <person name="Hosoyama A."/>
            <person name="Terui Y."/>
            <person name="Sekine M."/>
            <person name="Fukai R."/>
            <person name="Kato Y."/>
            <person name="Nakamura S."/>
            <person name="Yamada-Narita S."/>
            <person name="Kawakoshi A."/>
            <person name="Fukunaga Y."/>
            <person name="Yamazaki S."/>
            <person name="Fujita N."/>
        </authorList>
    </citation>
    <scope>NUCLEOTIDE SEQUENCE [LARGE SCALE GENOMIC DNA]</scope>
    <source>
        <strain evidence="5">NBRC 102666 / KCTC 22515 / FYK2301M01</strain>
    </source>
</reference>
<keyword evidence="2 3" id="KW-0802">TPR repeat</keyword>
<dbReference type="EMBL" id="AP012338">
    <property type="protein sequence ID" value="BAM02507.1"/>
    <property type="molecule type" value="Genomic_DNA"/>
</dbReference>